<organism evidence="2 3">
    <name type="scientific">Stigmatella aurantiaca</name>
    <dbReference type="NCBI Taxonomy" id="41"/>
    <lineage>
        <taxon>Bacteria</taxon>
        <taxon>Pseudomonadati</taxon>
        <taxon>Myxococcota</taxon>
        <taxon>Myxococcia</taxon>
        <taxon>Myxococcales</taxon>
        <taxon>Cystobacterineae</taxon>
        <taxon>Archangiaceae</taxon>
        <taxon>Stigmatella</taxon>
    </lineage>
</organism>
<gene>
    <name evidence="2" type="ORF">SAMN05444354_11129</name>
</gene>
<dbReference type="PROSITE" id="PS51464">
    <property type="entry name" value="SIS"/>
    <property type="match status" value="1"/>
</dbReference>
<keyword evidence="3" id="KW-1185">Reference proteome</keyword>
<dbReference type="InterPro" id="IPR035461">
    <property type="entry name" value="GmhA/DiaA"/>
</dbReference>
<evidence type="ECO:0000313" key="3">
    <source>
        <dbReference type="Proteomes" id="UP000182719"/>
    </source>
</evidence>
<keyword evidence="2" id="KW-0413">Isomerase</keyword>
<dbReference type="InterPro" id="IPR001347">
    <property type="entry name" value="SIS_dom"/>
</dbReference>
<dbReference type="GO" id="GO:1901135">
    <property type="term" value="P:carbohydrate derivative metabolic process"/>
    <property type="evidence" value="ECO:0007669"/>
    <property type="project" value="InterPro"/>
</dbReference>
<dbReference type="Pfam" id="PF13580">
    <property type="entry name" value="SIS_2"/>
    <property type="match status" value="1"/>
</dbReference>
<proteinExistence type="predicted"/>
<dbReference type="SUPFAM" id="SSF53697">
    <property type="entry name" value="SIS domain"/>
    <property type="match status" value="1"/>
</dbReference>
<dbReference type="PANTHER" id="PTHR30390:SF8">
    <property type="entry name" value="SUGAR ISOMERASE (SIS)"/>
    <property type="match status" value="1"/>
</dbReference>
<dbReference type="AlphaFoldDB" id="A0A1H7VC10"/>
<dbReference type="EMBL" id="FOAP01000011">
    <property type="protein sequence ID" value="SEM06600.1"/>
    <property type="molecule type" value="Genomic_DNA"/>
</dbReference>
<dbReference type="Proteomes" id="UP000182719">
    <property type="component" value="Unassembled WGS sequence"/>
</dbReference>
<sequence length="194" mass="21227">MSYSKAYYSRMVKAILALDYAQVDFCTGLIEAAWKADKQIFTMGNGGSGSTASHFVCDWNKGVSYTREHRIRAICLNDNVPTLMAYANDVSYASIFEEPLKNFMRPGDLVIGISSSGNSPNVLNAIRWANENGGITLGLVGYDGGQLKPLAQNVLHVAVNDVQLVEDLHLSFGHVTMQRLSGMPAECYVEPGER</sequence>
<reference evidence="3" key="1">
    <citation type="submission" date="2016-10" db="EMBL/GenBank/DDBJ databases">
        <authorList>
            <person name="Varghese N."/>
            <person name="Submissions S."/>
        </authorList>
    </citation>
    <scope>NUCLEOTIDE SEQUENCE [LARGE SCALE GENOMIC DNA]</scope>
    <source>
        <strain evidence="3">DSM 17044</strain>
    </source>
</reference>
<dbReference type="OrthoDB" id="9810929at2"/>
<dbReference type="Gene3D" id="3.40.50.10490">
    <property type="entry name" value="Glucose-6-phosphate isomerase like protein, domain 1"/>
    <property type="match status" value="1"/>
</dbReference>
<dbReference type="RefSeq" id="WP_075008307.1">
    <property type="nucleotide sequence ID" value="NZ_FOAP01000011.1"/>
</dbReference>
<dbReference type="PANTHER" id="PTHR30390">
    <property type="entry name" value="SEDOHEPTULOSE 7-PHOSPHATE ISOMERASE / DNAA INITIATOR-ASSOCIATING FACTOR FOR REPLICATION INITIATION"/>
    <property type="match status" value="1"/>
</dbReference>
<protein>
    <submittedName>
        <fullName evidence="2">D-sedoheptulose 7-phosphate isomerase</fullName>
    </submittedName>
</protein>
<accession>A0A1H7VC10</accession>
<dbReference type="CDD" id="cd05006">
    <property type="entry name" value="SIS_GmhA"/>
    <property type="match status" value="1"/>
</dbReference>
<dbReference type="GO" id="GO:0097367">
    <property type="term" value="F:carbohydrate derivative binding"/>
    <property type="evidence" value="ECO:0007669"/>
    <property type="project" value="InterPro"/>
</dbReference>
<evidence type="ECO:0000313" key="2">
    <source>
        <dbReference type="EMBL" id="SEM06600.1"/>
    </source>
</evidence>
<evidence type="ECO:0000259" key="1">
    <source>
        <dbReference type="PROSITE" id="PS51464"/>
    </source>
</evidence>
<dbReference type="InterPro" id="IPR050099">
    <property type="entry name" value="SIS_GmhA/DiaA_subfam"/>
</dbReference>
<dbReference type="GO" id="GO:0016853">
    <property type="term" value="F:isomerase activity"/>
    <property type="evidence" value="ECO:0007669"/>
    <property type="project" value="UniProtKB-KW"/>
</dbReference>
<dbReference type="InterPro" id="IPR046348">
    <property type="entry name" value="SIS_dom_sf"/>
</dbReference>
<name>A0A1H7VC10_STIAU</name>
<feature type="domain" description="SIS" evidence="1">
    <location>
        <begin position="30"/>
        <end position="194"/>
    </location>
</feature>